<keyword evidence="2" id="KW-0378">Hydrolase</keyword>
<evidence type="ECO:0000256" key="1">
    <source>
        <dbReference type="ARBA" id="ARBA00022741"/>
    </source>
</evidence>
<dbReference type="PROSITE" id="PS51194">
    <property type="entry name" value="HELICASE_CTER"/>
    <property type="match status" value="1"/>
</dbReference>
<dbReference type="GO" id="GO:0016787">
    <property type="term" value="F:hydrolase activity"/>
    <property type="evidence" value="ECO:0007669"/>
    <property type="project" value="UniProtKB-KW"/>
</dbReference>
<evidence type="ECO:0000256" key="6">
    <source>
        <dbReference type="PROSITE-ProRule" id="PRU00552"/>
    </source>
</evidence>
<keyword evidence="12" id="KW-1185">Reference proteome</keyword>
<evidence type="ECO:0000256" key="5">
    <source>
        <dbReference type="ARBA" id="ARBA00038437"/>
    </source>
</evidence>
<dbReference type="Pfam" id="PF00270">
    <property type="entry name" value="DEAD"/>
    <property type="match status" value="1"/>
</dbReference>
<name>A0A3S3SH35_9BACI</name>
<comment type="caution">
    <text evidence="11">The sequence shown here is derived from an EMBL/GenBank/DDBJ whole genome shotgun (WGS) entry which is preliminary data.</text>
</comment>
<dbReference type="RefSeq" id="WP_127741587.1">
    <property type="nucleotide sequence ID" value="NZ_CP196002.1"/>
</dbReference>
<dbReference type="CDD" id="cd18787">
    <property type="entry name" value="SF2_C_DEAD"/>
    <property type="match status" value="1"/>
</dbReference>
<dbReference type="AlphaFoldDB" id="A0A3S3SH35"/>
<comment type="similarity">
    <text evidence="5">Belongs to the DEAD box helicase family.</text>
</comment>
<accession>A0A3S3SH35</accession>
<evidence type="ECO:0000313" key="12">
    <source>
        <dbReference type="Proteomes" id="UP000288024"/>
    </source>
</evidence>
<gene>
    <name evidence="11" type="ORF">EM808_23945</name>
</gene>
<dbReference type="InterPro" id="IPR044742">
    <property type="entry name" value="DEAD/DEAH_RhlB"/>
</dbReference>
<dbReference type="PANTHER" id="PTHR47959:SF13">
    <property type="entry name" value="ATP-DEPENDENT RNA HELICASE RHLE"/>
    <property type="match status" value="1"/>
</dbReference>
<organism evidence="11 12">
    <name type="scientific">Niallia taxi</name>
    <dbReference type="NCBI Taxonomy" id="2499688"/>
    <lineage>
        <taxon>Bacteria</taxon>
        <taxon>Bacillati</taxon>
        <taxon>Bacillota</taxon>
        <taxon>Bacilli</taxon>
        <taxon>Bacillales</taxon>
        <taxon>Bacillaceae</taxon>
        <taxon>Niallia</taxon>
    </lineage>
</organism>
<dbReference type="GO" id="GO:0003724">
    <property type="term" value="F:RNA helicase activity"/>
    <property type="evidence" value="ECO:0007669"/>
    <property type="project" value="InterPro"/>
</dbReference>
<protein>
    <submittedName>
        <fullName evidence="11">DEAD/DEAH box helicase</fullName>
    </submittedName>
</protein>
<dbReference type="PROSITE" id="PS51192">
    <property type="entry name" value="HELICASE_ATP_BIND_1"/>
    <property type="match status" value="1"/>
</dbReference>
<evidence type="ECO:0000313" key="11">
    <source>
        <dbReference type="EMBL" id="RVT57802.1"/>
    </source>
</evidence>
<dbReference type="GO" id="GO:0005829">
    <property type="term" value="C:cytosol"/>
    <property type="evidence" value="ECO:0007669"/>
    <property type="project" value="TreeGrafter"/>
</dbReference>
<feature type="domain" description="DEAD-box RNA helicase Q" evidence="10">
    <location>
        <begin position="2"/>
        <end position="30"/>
    </location>
</feature>
<sequence length="456" mass="51243">MTDFKSLGINDTIIDHLQKRGITEPSPIQKKVIPSIIDGKDVIAQAQTGTGKTYAFALPIVQKLKKDADYIQALIVSPTRELAIQISAEIEKVKPDFAEVLTAYGGQDVEKQLHRMKDNISIVVATPGRLIDYMKRGQIKLDRLNVIVLDEADQMLHIGFLEEVKYIMRRTPKSRQTLMFSATISDDIKMLAKKYMINAEYMTVEKKQGPAATVQQFSMHTTDRAKQGTLMTLIKTYQPFMAVVFCRTKRRVSKLYEVLRNSGLDCRELHGDLSQAKREQVMKDFRNAKFPILIATDVAARGLDIDGITHVFNYDIPADAESYVHRIGRTGRAGMEGAAITFYSSDDRETLDMIEQELGITITKMQQLKKTDDSSEQAAKTKTDYTKRKPGFRSSQKAKAGQGRKKQHSGEPKGKQDRNASSKGKDGAKQERTFSSNKGKRNTGSAIFKPKHSKKK</sequence>
<feature type="compositionally biased region" description="Basic and acidic residues" evidence="7">
    <location>
        <begin position="369"/>
        <end position="387"/>
    </location>
</feature>
<dbReference type="EMBL" id="RZTZ01000015">
    <property type="protein sequence ID" value="RVT57802.1"/>
    <property type="molecule type" value="Genomic_DNA"/>
</dbReference>
<dbReference type="SUPFAM" id="SSF52540">
    <property type="entry name" value="P-loop containing nucleoside triphosphate hydrolases"/>
    <property type="match status" value="1"/>
</dbReference>
<evidence type="ECO:0000259" key="9">
    <source>
        <dbReference type="PROSITE" id="PS51194"/>
    </source>
</evidence>
<feature type="short sequence motif" description="Q motif" evidence="6">
    <location>
        <begin position="2"/>
        <end position="30"/>
    </location>
</feature>
<dbReference type="InterPro" id="IPR014014">
    <property type="entry name" value="RNA_helicase_DEAD_Q_motif"/>
</dbReference>
<reference evidence="11 12" key="1">
    <citation type="submission" date="2019-01" db="EMBL/GenBank/DDBJ databases">
        <title>Bacillus sp. M5HDSG1-1, whole genome shotgun sequence.</title>
        <authorList>
            <person name="Tuo L."/>
        </authorList>
    </citation>
    <scope>NUCLEOTIDE SEQUENCE [LARGE SCALE GENOMIC DNA]</scope>
    <source>
        <strain evidence="11 12">M5HDSG1-1</strain>
    </source>
</reference>
<keyword evidence="4" id="KW-0067">ATP-binding</keyword>
<keyword evidence="1" id="KW-0547">Nucleotide-binding</keyword>
<dbReference type="SMART" id="SM00487">
    <property type="entry name" value="DEXDc"/>
    <property type="match status" value="1"/>
</dbReference>
<dbReference type="InterPro" id="IPR014001">
    <property type="entry name" value="Helicase_ATP-bd"/>
</dbReference>
<feature type="compositionally biased region" description="Polar residues" evidence="7">
    <location>
        <begin position="433"/>
        <end position="445"/>
    </location>
</feature>
<evidence type="ECO:0000256" key="3">
    <source>
        <dbReference type="ARBA" id="ARBA00022806"/>
    </source>
</evidence>
<feature type="domain" description="Helicase C-terminal" evidence="9">
    <location>
        <begin position="229"/>
        <end position="376"/>
    </location>
</feature>
<feature type="domain" description="Helicase ATP-binding" evidence="8">
    <location>
        <begin position="33"/>
        <end position="202"/>
    </location>
</feature>
<dbReference type="PROSITE" id="PS51195">
    <property type="entry name" value="Q_MOTIF"/>
    <property type="match status" value="1"/>
</dbReference>
<feature type="region of interest" description="Disordered" evidence="7">
    <location>
        <begin position="366"/>
        <end position="456"/>
    </location>
</feature>
<dbReference type="GO" id="GO:0003676">
    <property type="term" value="F:nucleic acid binding"/>
    <property type="evidence" value="ECO:0007669"/>
    <property type="project" value="InterPro"/>
</dbReference>
<proteinExistence type="inferred from homology"/>
<dbReference type="GeneID" id="87617676"/>
<dbReference type="Gene3D" id="3.40.50.300">
    <property type="entry name" value="P-loop containing nucleotide triphosphate hydrolases"/>
    <property type="match status" value="2"/>
</dbReference>
<dbReference type="SMART" id="SM00490">
    <property type="entry name" value="HELICc"/>
    <property type="match status" value="1"/>
</dbReference>
<dbReference type="InterPro" id="IPR027417">
    <property type="entry name" value="P-loop_NTPase"/>
</dbReference>
<evidence type="ECO:0000256" key="4">
    <source>
        <dbReference type="ARBA" id="ARBA00022840"/>
    </source>
</evidence>
<feature type="compositionally biased region" description="Basic and acidic residues" evidence="7">
    <location>
        <begin position="408"/>
        <end position="432"/>
    </location>
</feature>
<dbReference type="InterPro" id="IPR011545">
    <property type="entry name" value="DEAD/DEAH_box_helicase_dom"/>
</dbReference>
<dbReference type="GO" id="GO:0005524">
    <property type="term" value="F:ATP binding"/>
    <property type="evidence" value="ECO:0007669"/>
    <property type="project" value="UniProtKB-KW"/>
</dbReference>
<dbReference type="Pfam" id="PF00271">
    <property type="entry name" value="Helicase_C"/>
    <property type="match status" value="1"/>
</dbReference>
<evidence type="ECO:0000256" key="2">
    <source>
        <dbReference type="ARBA" id="ARBA00022801"/>
    </source>
</evidence>
<evidence type="ECO:0000259" key="10">
    <source>
        <dbReference type="PROSITE" id="PS51195"/>
    </source>
</evidence>
<evidence type="ECO:0000259" key="8">
    <source>
        <dbReference type="PROSITE" id="PS51192"/>
    </source>
</evidence>
<dbReference type="InterPro" id="IPR001650">
    <property type="entry name" value="Helicase_C-like"/>
</dbReference>
<dbReference type="PANTHER" id="PTHR47959">
    <property type="entry name" value="ATP-DEPENDENT RNA HELICASE RHLE-RELATED"/>
    <property type="match status" value="1"/>
</dbReference>
<dbReference type="CDD" id="cd00268">
    <property type="entry name" value="DEADc"/>
    <property type="match status" value="1"/>
</dbReference>
<dbReference type="InterPro" id="IPR050079">
    <property type="entry name" value="DEAD_box_RNA_helicase"/>
</dbReference>
<evidence type="ECO:0000256" key="7">
    <source>
        <dbReference type="SAM" id="MobiDB-lite"/>
    </source>
</evidence>
<keyword evidence="3 11" id="KW-0347">Helicase</keyword>
<dbReference type="Proteomes" id="UP000288024">
    <property type="component" value="Unassembled WGS sequence"/>
</dbReference>